<dbReference type="CDD" id="cd04722">
    <property type="entry name" value="TIM_phosphate_binding"/>
    <property type="match status" value="1"/>
</dbReference>
<dbReference type="PANTHER" id="PTHR21381">
    <property type="entry name" value="ZGC:162297"/>
    <property type="match status" value="1"/>
</dbReference>
<reference evidence="2" key="1">
    <citation type="journal article" date="2016" name="Mol. Ecol. Resour.">
        <title>Evaluation of the impact of RNA preservation methods of spiders for de novo transcriptome assembly.</title>
        <authorList>
            <person name="Kono N."/>
            <person name="Nakamura H."/>
            <person name="Ito Y."/>
            <person name="Tomita M."/>
            <person name="Arakawa K."/>
        </authorList>
    </citation>
    <scope>NUCLEOTIDE SEQUENCE</scope>
    <source>
        <tissue evidence="2">Whole body</tissue>
    </source>
</reference>
<proteinExistence type="evidence at transcript level"/>
<sequence length="269" mass="29192">MSRFQSLFKSTKCAVIGMIHVKALPGTPKSCLSVQQLIDSACEEAIIYKKCKIDGIIVENMFDVPYVMGKQVGPEVTSVMTRVCSEVKNVMGKIPCGVQVLSGNNFCATAVAFAAGLQFVRAESYVFAHVADEGLMEACAGPLLRYAKNIGADVLYFTDVKKKHCSHAITQDVDICQTAKAAEFFLSDGVILTGTETGDPPKIDELKALKEAVKIPVLIGSGVTEANLKNYSTADALIVGSHFKRNGHWMGDLDSNKVLKFMEKVNLFR</sequence>
<dbReference type="InterPro" id="IPR011060">
    <property type="entry name" value="RibuloseP-bd_barrel"/>
</dbReference>
<dbReference type="SUPFAM" id="SSF51366">
    <property type="entry name" value="Ribulose-phoshate binding barrel"/>
    <property type="match status" value="1"/>
</dbReference>
<evidence type="ECO:0008006" key="3">
    <source>
        <dbReference type="Google" id="ProtNLM"/>
    </source>
</evidence>
<dbReference type="EMBL" id="IAAA01031277">
    <property type="protein sequence ID" value="LAA08916.1"/>
    <property type="molecule type" value="mRNA"/>
</dbReference>
<dbReference type="InterPro" id="IPR013785">
    <property type="entry name" value="Aldolase_TIM"/>
</dbReference>
<name>A0A2L2YLD1_PARTP</name>
<protein>
    <recommendedName>
        <fullName evidence="3">BtpA domain containing protein</fullName>
    </recommendedName>
</protein>
<dbReference type="PIRSF" id="PIRSF005956">
    <property type="entry name" value="BtpA"/>
    <property type="match status" value="1"/>
</dbReference>
<dbReference type="AlphaFoldDB" id="A0A2L2YLD1"/>
<comment type="similarity">
    <text evidence="1">Belongs to the BtpA family.</text>
</comment>
<dbReference type="NCBIfam" id="TIGR00259">
    <property type="entry name" value="thylakoid_BtpA"/>
    <property type="match status" value="1"/>
</dbReference>
<dbReference type="OrthoDB" id="10045006at2759"/>
<dbReference type="Gene3D" id="3.20.20.70">
    <property type="entry name" value="Aldolase class I"/>
    <property type="match status" value="1"/>
</dbReference>
<evidence type="ECO:0000313" key="2">
    <source>
        <dbReference type="EMBL" id="LAA08916.1"/>
    </source>
</evidence>
<organism evidence="2">
    <name type="scientific">Parasteatoda tepidariorum</name>
    <name type="common">Common house spider</name>
    <name type="synonym">Achaearanea tepidariorum</name>
    <dbReference type="NCBI Taxonomy" id="114398"/>
    <lineage>
        <taxon>Eukaryota</taxon>
        <taxon>Metazoa</taxon>
        <taxon>Ecdysozoa</taxon>
        <taxon>Arthropoda</taxon>
        <taxon>Chelicerata</taxon>
        <taxon>Arachnida</taxon>
        <taxon>Araneae</taxon>
        <taxon>Araneomorphae</taxon>
        <taxon>Entelegynae</taxon>
        <taxon>Araneoidea</taxon>
        <taxon>Theridiidae</taxon>
        <taxon>Parasteatoda</taxon>
    </lineage>
</organism>
<dbReference type="PANTHER" id="PTHR21381:SF3">
    <property type="entry name" value="SGC REGION PROTEIN SGCQ-RELATED"/>
    <property type="match status" value="1"/>
</dbReference>
<evidence type="ECO:0000256" key="1">
    <source>
        <dbReference type="ARBA" id="ARBA00006007"/>
    </source>
</evidence>
<accession>A0A2L2YLD1</accession>
<dbReference type="Pfam" id="PF03437">
    <property type="entry name" value="BtpA"/>
    <property type="match status" value="1"/>
</dbReference>
<dbReference type="InterPro" id="IPR005137">
    <property type="entry name" value="BtpA"/>
</dbReference>